<evidence type="ECO:0000313" key="2">
    <source>
        <dbReference type="EMBL" id="WOO41378.1"/>
    </source>
</evidence>
<name>A0AAQ3QRI7_9BACT</name>
<evidence type="ECO:0000313" key="3">
    <source>
        <dbReference type="Proteomes" id="UP001304300"/>
    </source>
</evidence>
<keyword evidence="1" id="KW-0472">Membrane</keyword>
<keyword evidence="1" id="KW-0812">Transmembrane</keyword>
<evidence type="ECO:0000256" key="1">
    <source>
        <dbReference type="SAM" id="Phobius"/>
    </source>
</evidence>
<keyword evidence="3" id="KW-1185">Reference proteome</keyword>
<dbReference type="Proteomes" id="UP001304300">
    <property type="component" value="Chromosome"/>
</dbReference>
<feature type="transmembrane region" description="Helical" evidence="1">
    <location>
        <begin position="12"/>
        <end position="39"/>
    </location>
</feature>
<organism evidence="2 3">
    <name type="scientific">Rubellicoccus peritrichatus</name>
    <dbReference type="NCBI Taxonomy" id="3080537"/>
    <lineage>
        <taxon>Bacteria</taxon>
        <taxon>Pseudomonadati</taxon>
        <taxon>Verrucomicrobiota</taxon>
        <taxon>Opitutia</taxon>
        <taxon>Puniceicoccales</taxon>
        <taxon>Cerasicoccaceae</taxon>
        <taxon>Rubellicoccus</taxon>
    </lineage>
</organism>
<sequence length="1286" mass="141783">MQRPSRQLNSKAGFALIIAVSMMAFVVLVIISLTTVVSLELSTSSTIKADRIAKENARLGMLVALGQLQEAAGPDRRITAQAEIFNTTMNGSATGSNIISPQWTGIWTTTGTWGDETNLNNGEVEDYVEEWRGANARSRVDLARWLVSGNTGLEPGDPNYITPETDISALPQDDVTIVKDTSTTPSTEIKVLKEEIPDNANGHYAYWIADENAKARVDLADDHVTNPQSGTSEEEHFDLTKSFQVSQRSGLEFLDDMKNYPANTVEAEKLIDLSSAVSASKAAGLSTAQTIKIEDQYFSSLTPWSKGLLVDVKNGGLKRDLTQAFEYRNIFDQNFVLQLNGDDDTREPLYFIDDPVMTANGIDGVDSSGPNWSILRSYYRQYIPGTNDTRSSNAGETISGKEAVLRKTGDIEDYNYMMTDGPSYFDPYKDWAQGYGDAKNNFRLPKYHGWQTDNHVHSFEPKTRTRLPYQTVPDRLVNDENNQPGSPVADNYQLQSWMTPVISLLQLDYAMNVGDEGAEIIITPIIGLYNPYNTEISLNRLKVDWPLNPIVTISVDGIGTVRFGMRELMPPKDGGNIVFWIKNTGTSGKGSIDLLPGETRYFAIDRSNSVDYTSTPERITNRGIKLYWLKSNSGTYEVNSNDNETSSRSIYLTNYNAGAGGMIVPLAVAASDEYSAPRGHSKIKLATVTGESPITKYRSGVSVARDRAFGLTNNERAILNSLVPTDGKPRPGFTFKLELDEAIGTNLSIGFAGRELIQGHDKMFTDVSSSSAATVVDKYFPSIDDAARQDKILSVGFWLKTTNEANTPWRHLIDSNIRAISTNSEWDGFDESHGYLVTSTYTTEDPLGTRGILSQDTDDIQFHNGDRASGFWGGGTGLGGHHQVILFDRPRTPLLSLGGLQHANLGRYNFDPTYMAANSYANVRIPLNAIKSDTHTTTDYDLDGSGTEKNFTIFDTSYLVNEKLWDRYFFSGITSNATSSDLDDFKQGQSQFGNQRFSYNDQAGDLAYSQLENRIGNDTLFHNLAANIEVDGAFNVNSTSVDAWKAFLGGLSQDSLPVYDYDTGYQTEDGGIIASRFTWPYHGKVNLDTGSGDDNFWKGVREISEDELDDLAHAMVDQVKTRGPFLSFADFVNRSLTNDETGKSGALQAALDDPRRGVNTNSKLSNVSDSGPGSISGAGFHDVFPDTNMQAAGFPGYVLQGDILQRLAPVMTVRGDTFIIRSYGDYVDPLSGKVTGEAWCEAVVQRTVIPVDTDYISNPDELINPTNPQGRQFEVVSFRWLNENEI</sequence>
<accession>A0AAQ3QRI7</accession>
<proteinExistence type="predicted"/>
<dbReference type="EMBL" id="CP136920">
    <property type="protein sequence ID" value="WOO41378.1"/>
    <property type="molecule type" value="Genomic_DNA"/>
</dbReference>
<dbReference type="RefSeq" id="WP_317833862.1">
    <property type="nucleotide sequence ID" value="NZ_CP136920.1"/>
</dbReference>
<gene>
    <name evidence="2" type="ORF">RZN69_22390</name>
</gene>
<protein>
    <submittedName>
        <fullName evidence="2">Uncharacterized protein</fullName>
    </submittedName>
</protein>
<keyword evidence="1" id="KW-1133">Transmembrane helix</keyword>
<reference evidence="2 3" key="1">
    <citation type="submission" date="2023-10" db="EMBL/GenBank/DDBJ databases">
        <title>Rubellicoccus peritrichatus gen. nov., sp. nov., isolated from an algae of coral reef tank.</title>
        <authorList>
            <person name="Luo J."/>
        </authorList>
    </citation>
    <scope>NUCLEOTIDE SEQUENCE [LARGE SCALE GENOMIC DNA]</scope>
    <source>
        <strain evidence="2 3">CR14</strain>
    </source>
</reference>